<keyword evidence="3" id="KW-1185">Reference proteome</keyword>
<proteinExistence type="predicted"/>
<dbReference type="EMBL" id="JASCZI010030369">
    <property type="protein sequence ID" value="MED6121901.1"/>
    <property type="molecule type" value="Genomic_DNA"/>
</dbReference>
<name>A0ABU6RD03_9FABA</name>
<evidence type="ECO:0000313" key="3">
    <source>
        <dbReference type="Proteomes" id="UP001341840"/>
    </source>
</evidence>
<evidence type="ECO:0000256" key="1">
    <source>
        <dbReference type="SAM" id="MobiDB-lite"/>
    </source>
</evidence>
<gene>
    <name evidence="2" type="ORF">PIB30_034532</name>
</gene>
<comment type="caution">
    <text evidence="2">The sequence shown here is derived from an EMBL/GenBank/DDBJ whole genome shotgun (WGS) entry which is preliminary data.</text>
</comment>
<reference evidence="2 3" key="1">
    <citation type="journal article" date="2023" name="Plants (Basel)">
        <title>Bridging the Gap: Combining Genomics and Transcriptomics Approaches to Understand Stylosanthes scabra, an Orphan Legume from the Brazilian Caatinga.</title>
        <authorList>
            <person name="Ferreira-Neto J.R.C."/>
            <person name="da Silva M.D."/>
            <person name="Binneck E."/>
            <person name="de Melo N.F."/>
            <person name="da Silva R.H."/>
            <person name="de Melo A.L.T.M."/>
            <person name="Pandolfi V."/>
            <person name="Bustamante F.O."/>
            <person name="Brasileiro-Vidal A.C."/>
            <person name="Benko-Iseppon A.M."/>
        </authorList>
    </citation>
    <scope>NUCLEOTIDE SEQUENCE [LARGE SCALE GENOMIC DNA]</scope>
    <source>
        <tissue evidence="2">Leaves</tissue>
    </source>
</reference>
<organism evidence="2 3">
    <name type="scientific">Stylosanthes scabra</name>
    <dbReference type="NCBI Taxonomy" id="79078"/>
    <lineage>
        <taxon>Eukaryota</taxon>
        <taxon>Viridiplantae</taxon>
        <taxon>Streptophyta</taxon>
        <taxon>Embryophyta</taxon>
        <taxon>Tracheophyta</taxon>
        <taxon>Spermatophyta</taxon>
        <taxon>Magnoliopsida</taxon>
        <taxon>eudicotyledons</taxon>
        <taxon>Gunneridae</taxon>
        <taxon>Pentapetalae</taxon>
        <taxon>rosids</taxon>
        <taxon>fabids</taxon>
        <taxon>Fabales</taxon>
        <taxon>Fabaceae</taxon>
        <taxon>Papilionoideae</taxon>
        <taxon>50 kb inversion clade</taxon>
        <taxon>dalbergioids sensu lato</taxon>
        <taxon>Dalbergieae</taxon>
        <taxon>Pterocarpus clade</taxon>
        <taxon>Stylosanthes</taxon>
    </lineage>
</organism>
<evidence type="ECO:0000313" key="2">
    <source>
        <dbReference type="EMBL" id="MED6121901.1"/>
    </source>
</evidence>
<feature type="region of interest" description="Disordered" evidence="1">
    <location>
        <begin position="54"/>
        <end position="85"/>
    </location>
</feature>
<accession>A0ABU6RD03</accession>
<sequence>MFSSPLGFQRNKRRLHRLPDALPGTARSRLILFGSSPLLNVFWVVKSIGRSMAADQRPVIRKRPTSPSDPPSIPTQKRPTSSLHPTVTHAFFRLGPFLY</sequence>
<dbReference type="Proteomes" id="UP001341840">
    <property type="component" value="Unassembled WGS sequence"/>
</dbReference>
<protein>
    <submittedName>
        <fullName evidence="2">Uncharacterized protein</fullName>
    </submittedName>
</protein>